<sequence>MTSGNDESFYVGYQPTPPGLRRWLLRVVAITLIGCCALIAVLAAGQRDPGRGVWQIDDVQTFTGMLRSSPYLTLVEDSGRALLLTGPTKQSADDWAHGLIGKRVVVRGHAVTRGDLRLVSMAEEETPIVAADAASRPVGELLPATSAIVADVSTPVRLAGEIIDPKCYAGAMKPGDGKAHKACATLCIRGGIPPVLVTHTPDRTPAFLVLTDRDGQRLAGDRLSSILHLVAEPVIVTGRQFSRDGLVFIRVDEVERNP</sequence>
<keyword evidence="1" id="KW-1133">Transmembrane helix</keyword>
<reference evidence="2 3" key="1">
    <citation type="submission" date="2020-10" db="EMBL/GenBank/DDBJ databases">
        <title>Wide distribution of Phycisphaera-like planctomycetes from WD2101 soil group in peatlands and genome analysis of the first cultivated representative.</title>
        <authorList>
            <person name="Dedysh S.N."/>
            <person name="Beletsky A.V."/>
            <person name="Ivanova A."/>
            <person name="Kulichevskaya I.S."/>
            <person name="Suzina N.E."/>
            <person name="Philippov D.A."/>
            <person name="Rakitin A.L."/>
            <person name="Mardanov A.V."/>
            <person name="Ravin N.V."/>
        </authorList>
    </citation>
    <scope>NUCLEOTIDE SEQUENCE [LARGE SCALE GENOMIC DNA]</scope>
    <source>
        <strain evidence="2 3">M1803</strain>
    </source>
</reference>
<keyword evidence="1" id="KW-0472">Membrane</keyword>
<dbReference type="KEGG" id="hbs:IPV69_25670"/>
<evidence type="ECO:0000313" key="3">
    <source>
        <dbReference type="Proteomes" id="UP000593765"/>
    </source>
</evidence>
<dbReference type="RefSeq" id="WP_206292587.1">
    <property type="nucleotide sequence ID" value="NZ_CP063458.1"/>
</dbReference>
<organism evidence="2 3">
    <name type="scientific">Humisphaera borealis</name>
    <dbReference type="NCBI Taxonomy" id="2807512"/>
    <lineage>
        <taxon>Bacteria</taxon>
        <taxon>Pseudomonadati</taxon>
        <taxon>Planctomycetota</taxon>
        <taxon>Phycisphaerae</taxon>
        <taxon>Tepidisphaerales</taxon>
        <taxon>Tepidisphaeraceae</taxon>
        <taxon>Humisphaera</taxon>
    </lineage>
</organism>
<gene>
    <name evidence="2" type="ORF">IPV69_25670</name>
</gene>
<dbReference type="Proteomes" id="UP000593765">
    <property type="component" value="Chromosome"/>
</dbReference>
<evidence type="ECO:0000256" key="1">
    <source>
        <dbReference type="SAM" id="Phobius"/>
    </source>
</evidence>
<name>A0A7M2WYD6_9BACT</name>
<dbReference type="AlphaFoldDB" id="A0A7M2WYD6"/>
<proteinExistence type="predicted"/>
<keyword evidence="3" id="KW-1185">Reference proteome</keyword>
<evidence type="ECO:0000313" key="2">
    <source>
        <dbReference type="EMBL" id="QOV89540.1"/>
    </source>
</evidence>
<protein>
    <submittedName>
        <fullName evidence="2">Uncharacterized protein</fullName>
    </submittedName>
</protein>
<accession>A0A7M2WYD6</accession>
<keyword evidence="1" id="KW-0812">Transmembrane</keyword>
<dbReference type="EMBL" id="CP063458">
    <property type="protein sequence ID" value="QOV89540.1"/>
    <property type="molecule type" value="Genomic_DNA"/>
</dbReference>
<feature type="transmembrane region" description="Helical" evidence="1">
    <location>
        <begin position="23"/>
        <end position="44"/>
    </location>
</feature>